<name>A0A562DHN6_RHORH</name>
<dbReference type="EMBL" id="VLJT01000061">
    <property type="protein sequence ID" value="TWH09152.1"/>
    <property type="molecule type" value="Genomic_DNA"/>
</dbReference>
<protein>
    <submittedName>
        <fullName evidence="2">Uncharacterized protein</fullName>
    </submittedName>
</protein>
<dbReference type="AlphaFoldDB" id="A0A562DHN6"/>
<evidence type="ECO:0000313" key="2">
    <source>
        <dbReference type="EMBL" id="TWH09152.1"/>
    </source>
</evidence>
<reference evidence="2 3" key="1">
    <citation type="submission" date="2019-07" db="EMBL/GenBank/DDBJ databases">
        <title>Genome sequencing of lignin-degrading bacterial isolates.</title>
        <authorList>
            <person name="Gladden J."/>
        </authorList>
    </citation>
    <scope>NUCLEOTIDE SEQUENCE [LARGE SCALE GENOMIC DNA]</scope>
    <source>
        <strain evidence="2 3">J45</strain>
    </source>
</reference>
<evidence type="ECO:0000256" key="1">
    <source>
        <dbReference type="SAM" id="MobiDB-lite"/>
    </source>
</evidence>
<comment type="caution">
    <text evidence="2">The sequence shown here is derived from an EMBL/GenBank/DDBJ whole genome shotgun (WGS) entry which is preliminary data.</text>
</comment>
<accession>A0A562DHN6</accession>
<proteinExistence type="predicted"/>
<dbReference type="Proteomes" id="UP000317573">
    <property type="component" value="Unassembled WGS sequence"/>
</dbReference>
<feature type="region of interest" description="Disordered" evidence="1">
    <location>
        <begin position="26"/>
        <end position="60"/>
    </location>
</feature>
<gene>
    <name evidence="2" type="ORF">L618_000600001050</name>
</gene>
<organism evidence="2 3">
    <name type="scientific">Rhodococcus rhodochrous J45</name>
    <dbReference type="NCBI Taxonomy" id="935266"/>
    <lineage>
        <taxon>Bacteria</taxon>
        <taxon>Bacillati</taxon>
        <taxon>Actinomycetota</taxon>
        <taxon>Actinomycetes</taxon>
        <taxon>Mycobacteriales</taxon>
        <taxon>Nocardiaceae</taxon>
        <taxon>Rhodococcus</taxon>
    </lineage>
</organism>
<sequence length="60" mass="6369">MGPNGLLGQLTKTVLETALDAEERADESVDAVEVQPGDEFVKRVQGISEDHPVSDLSSTS</sequence>
<evidence type="ECO:0000313" key="3">
    <source>
        <dbReference type="Proteomes" id="UP000317573"/>
    </source>
</evidence>